<proteinExistence type="predicted"/>
<organism evidence="2">
    <name type="scientific">viral metagenome</name>
    <dbReference type="NCBI Taxonomy" id="1070528"/>
    <lineage>
        <taxon>unclassified sequences</taxon>
        <taxon>metagenomes</taxon>
        <taxon>organismal metagenomes</taxon>
    </lineage>
</organism>
<feature type="transmembrane region" description="Helical" evidence="1">
    <location>
        <begin position="163"/>
        <end position="182"/>
    </location>
</feature>
<dbReference type="EMBL" id="MN739208">
    <property type="protein sequence ID" value="QHS93698.1"/>
    <property type="molecule type" value="Genomic_DNA"/>
</dbReference>
<feature type="transmembrane region" description="Helical" evidence="1">
    <location>
        <begin position="188"/>
        <end position="206"/>
    </location>
</feature>
<accession>A0A6C0BQN0</accession>
<protein>
    <submittedName>
        <fullName evidence="2">Uncharacterized protein</fullName>
    </submittedName>
</protein>
<evidence type="ECO:0000313" key="2">
    <source>
        <dbReference type="EMBL" id="QHS93698.1"/>
    </source>
</evidence>
<dbReference type="AlphaFoldDB" id="A0A6C0BQN0"/>
<keyword evidence="1" id="KW-0472">Membrane</keyword>
<keyword evidence="1" id="KW-1133">Transmembrane helix</keyword>
<evidence type="ECO:0000256" key="1">
    <source>
        <dbReference type="SAM" id="Phobius"/>
    </source>
</evidence>
<reference evidence="2" key="1">
    <citation type="journal article" date="2020" name="Nature">
        <title>Giant virus diversity and host interactions through global metagenomics.</title>
        <authorList>
            <person name="Schulz F."/>
            <person name="Roux S."/>
            <person name="Paez-Espino D."/>
            <person name="Jungbluth S."/>
            <person name="Walsh D.A."/>
            <person name="Denef V.J."/>
            <person name="McMahon K.D."/>
            <person name="Konstantinidis K.T."/>
            <person name="Eloe-Fadrosh E.A."/>
            <person name="Kyrpides N.C."/>
            <person name="Woyke T."/>
        </authorList>
    </citation>
    <scope>NUCLEOTIDE SEQUENCE</scope>
    <source>
        <strain evidence="2">GVMAG-M-3300018080-19</strain>
    </source>
</reference>
<name>A0A6C0BQN0_9ZZZZ</name>
<sequence length="208" mass="22456">MSCSDLHIPSTEELLSVLNDDVVQDLEQLWQMLLAGGNGTEDIMVQLVKVLDPFAQLMEDADDDGKYPTIEQCFACLDFDDMGSLYACGFTRQQGDTLVQTVGELVNLAGTYMGADFDQAAADEFLADLSAAVTQYFDEQEAGNNNDGGNNNGDTDGDSMWKWVLVALGAVLLLTGVIVGIATRKWGWTIALALIGLALLLVGIFVKF</sequence>
<keyword evidence="1" id="KW-0812">Transmembrane</keyword>